<name>A0A0P7AE78_9HYPO</name>
<comment type="caution">
    <text evidence="2">The sequence shown here is derived from an EMBL/GenBank/DDBJ whole genome shotgun (WGS) entry which is preliminary data.</text>
</comment>
<protein>
    <submittedName>
        <fullName evidence="2">Uncharacterized protein</fullName>
    </submittedName>
</protein>
<reference evidence="2 3" key="1">
    <citation type="submission" date="2015-09" db="EMBL/GenBank/DDBJ databases">
        <title>Draft genome of a European isolate of the apple canker pathogen Neonectria ditissima.</title>
        <authorList>
            <person name="Gomez-Cortecero A."/>
            <person name="Harrison R.J."/>
            <person name="Armitage A.D."/>
        </authorList>
    </citation>
    <scope>NUCLEOTIDE SEQUENCE [LARGE SCALE GENOMIC DNA]</scope>
    <source>
        <strain evidence="2 3">R09/05</strain>
    </source>
</reference>
<evidence type="ECO:0000256" key="1">
    <source>
        <dbReference type="SAM" id="MobiDB-lite"/>
    </source>
</evidence>
<keyword evidence="3" id="KW-1185">Reference proteome</keyword>
<feature type="region of interest" description="Disordered" evidence="1">
    <location>
        <begin position="29"/>
        <end position="49"/>
    </location>
</feature>
<sequence length="484" mass="54403">MEAPIDLALNASLWAYDHGRKDRKEKLVIKTRKGDGSTSSKGAKATLQIEDKTDAGKQWSPEELQVVKVYQSDLVVVVGELLPDDFLNTRSLKMPPRGTPFDPHNPTIVETNAKSSIIVRRLTGRRCNIHLLHDKKDGLCRLSQLPKGAENRIVYYREWVSKEYDAHHHFRTNKWRSNINAFCAQYLEDRDDDFLDIKRTSSQKERTAGPRPTQLDSTISKATAMYQATGSESYLKLASSFTKQAAEQSYGEEVSGVKIQHDIIRNTIGGSNTFSLTDAAEAARACQEVFPPGPPGVEPARIEADLLHQLAKGLRNGALGEIVISENLWQPFITTFCLSRDGKPMDDDQTKIDIKAAYRAAALGMGNIMPPSPLVAIDFGDPKGALLTLTYRLWEEKKLHIRAVEEWLRVEWEDGVGGGVEDLRNLPLVLRQLSSEMDFDAARYAIAEVNQHYRTRYRALAERFLDCLKEEAKGLFELTNMLSE</sequence>
<evidence type="ECO:0000313" key="3">
    <source>
        <dbReference type="Proteomes" id="UP000050424"/>
    </source>
</evidence>
<evidence type="ECO:0000313" key="2">
    <source>
        <dbReference type="EMBL" id="KPM35557.1"/>
    </source>
</evidence>
<dbReference type="EMBL" id="LKCW01000246">
    <property type="protein sequence ID" value="KPM35557.1"/>
    <property type="molecule type" value="Genomic_DNA"/>
</dbReference>
<accession>A0A0P7AE78</accession>
<gene>
    <name evidence="2" type="ORF">AK830_g11022</name>
</gene>
<proteinExistence type="predicted"/>
<dbReference type="OrthoDB" id="4779108at2759"/>
<dbReference type="Proteomes" id="UP000050424">
    <property type="component" value="Unassembled WGS sequence"/>
</dbReference>
<dbReference type="AlphaFoldDB" id="A0A0P7AE78"/>
<organism evidence="2 3">
    <name type="scientific">Neonectria ditissima</name>
    <dbReference type="NCBI Taxonomy" id="78410"/>
    <lineage>
        <taxon>Eukaryota</taxon>
        <taxon>Fungi</taxon>
        <taxon>Dikarya</taxon>
        <taxon>Ascomycota</taxon>
        <taxon>Pezizomycotina</taxon>
        <taxon>Sordariomycetes</taxon>
        <taxon>Hypocreomycetidae</taxon>
        <taxon>Hypocreales</taxon>
        <taxon>Nectriaceae</taxon>
        <taxon>Neonectria</taxon>
    </lineage>
</organism>